<feature type="region of interest" description="Disordered" evidence="5">
    <location>
        <begin position="148"/>
        <end position="168"/>
    </location>
</feature>
<dbReference type="EMBL" id="ML993630">
    <property type="protein sequence ID" value="KAF2160020.1"/>
    <property type="molecule type" value="Genomic_DNA"/>
</dbReference>
<accession>A0A6A6C1J0</accession>
<dbReference type="Gene3D" id="3.40.395.10">
    <property type="entry name" value="Adenoviral Proteinase, Chain A"/>
    <property type="match status" value="1"/>
</dbReference>
<evidence type="ECO:0000313" key="8">
    <source>
        <dbReference type="Proteomes" id="UP000799537"/>
    </source>
</evidence>
<feature type="compositionally biased region" description="Basic and acidic residues" evidence="5">
    <location>
        <begin position="209"/>
        <end position="257"/>
    </location>
</feature>
<dbReference type="GO" id="GO:0019783">
    <property type="term" value="F:ubiquitin-like protein peptidase activity"/>
    <property type="evidence" value="ECO:0007669"/>
    <property type="project" value="UniProtKB-ARBA"/>
</dbReference>
<feature type="compositionally biased region" description="Basic residues" evidence="5">
    <location>
        <begin position="149"/>
        <end position="159"/>
    </location>
</feature>
<evidence type="ECO:0000259" key="6">
    <source>
        <dbReference type="Pfam" id="PF02902"/>
    </source>
</evidence>
<dbReference type="RefSeq" id="XP_033660909.1">
    <property type="nucleotide sequence ID" value="XM_033814414.1"/>
</dbReference>
<dbReference type="InterPro" id="IPR003653">
    <property type="entry name" value="Peptidase_C48_C"/>
</dbReference>
<evidence type="ECO:0000313" key="7">
    <source>
        <dbReference type="EMBL" id="KAF2160020.1"/>
    </source>
</evidence>
<dbReference type="AlphaFoldDB" id="A0A6A6C1J0"/>
<dbReference type="GO" id="GO:0008234">
    <property type="term" value="F:cysteine-type peptidase activity"/>
    <property type="evidence" value="ECO:0007669"/>
    <property type="project" value="InterPro"/>
</dbReference>
<keyword evidence="4" id="KW-0175">Coiled coil</keyword>
<name>A0A6A6C1J0_ZASCE</name>
<keyword evidence="3" id="KW-0378">Hydrolase</keyword>
<evidence type="ECO:0000256" key="5">
    <source>
        <dbReference type="SAM" id="MobiDB-lite"/>
    </source>
</evidence>
<dbReference type="SUPFAM" id="SSF54001">
    <property type="entry name" value="Cysteine proteinases"/>
    <property type="match status" value="1"/>
</dbReference>
<sequence>MAAEPTLPIDRDIQRQFAQLEQESGDVLPRYYELYQHFVDRHGLLPLGRIEHYLPKSLQLSIWALAEHQLSSGTANMVRALCRDPAAKSEMKRRNGAWALGLADVVGLFHTGRGGLTRDLAEALLAADKARCDLDQFVAALVDCAEQRRKAHDQHSKRRAEKDRTPALRFVAADARNALKALPAHDIHDEQQGEEQPEVHGNGHGALSGRRDEDAQDGERHVGQEEEEPQIAHKDEHDGEREGTQHQPAREHEPEHEPEQDESQSERASGQGTGGRDRLDEMELELEQDNASAAGSRLWHDTRADIDDGYDADGQEWGPGEEWNENEQSQADSPPIETGRRRQPSLSSVPSPDHFPALERSPPSSNISRKRTHDEFDTGTPTLPPRSKLPRLSPPIEVQEEEAESEIAMDDESSHDATVPFSLVATQTQVPAQALPPGGPAWRRILDSLSEESATAFSAPQSWAKADAVDFLLAALVPPEFHVVNSSASLPTAHARYRLCDSAGTKDPPPMVIPMSNDTHWVVAILSPAIHKATIFDSIPSSRDSSWEERLCAFYKRLPDRSQTHLRIEYALSAPEQHNEFSCCIYAVLNALTQTTGLSLQRIDDAVARTLLGSVIAARTAPPAAISDLPADLRCPVPSEATPPTDEQTASSHLARLKNNVKLAKRQYKELKRALQDFKGREQVVRYTCGIVELLFRRLDENLERHQHREDKIVAAISRIQSLDAEERLVLDELSSQPFGDFDKIKLDRWEHEREKTMQLRRILRCSIEAARTMNANLDTEFDKASAELSSLSA</sequence>
<feature type="region of interest" description="Disordered" evidence="5">
    <location>
        <begin position="189"/>
        <end position="406"/>
    </location>
</feature>
<gene>
    <name evidence="7" type="ORF">M409DRAFT_60283</name>
</gene>
<proteinExistence type="inferred from homology"/>
<organism evidence="7 8">
    <name type="scientific">Zasmidium cellare ATCC 36951</name>
    <dbReference type="NCBI Taxonomy" id="1080233"/>
    <lineage>
        <taxon>Eukaryota</taxon>
        <taxon>Fungi</taxon>
        <taxon>Dikarya</taxon>
        <taxon>Ascomycota</taxon>
        <taxon>Pezizomycotina</taxon>
        <taxon>Dothideomycetes</taxon>
        <taxon>Dothideomycetidae</taxon>
        <taxon>Mycosphaerellales</taxon>
        <taxon>Mycosphaerellaceae</taxon>
        <taxon>Zasmidium</taxon>
    </lineage>
</organism>
<comment type="similarity">
    <text evidence="1">Belongs to the peptidase C48 family.</text>
</comment>
<dbReference type="GO" id="GO:0006508">
    <property type="term" value="P:proteolysis"/>
    <property type="evidence" value="ECO:0007669"/>
    <property type="project" value="UniProtKB-KW"/>
</dbReference>
<reference evidence="7" key="1">
    <citation type="journal article" date="2020" name="Stud. Mycol.">
        <title>101 Dothideomycetes genomes: a test case for predicting lifestyles and emergence of pathogens.</title>
        <authorList>
            <person name="Haridas S."/>
            <person name="Albert R."/>
            <person name="Binder M."/>
            <person name="Bloem J."/>
            <person name="Labutti K."/>
            <person name="Salamov A."/>
            <person name="Andreopoulos B."/>
            <person name="Baker S."/>
            <person name="Barry K."/>
            <person name="Bills G."/>
            <person name="Bluhm B."/>
            <person name="Cannon C."/>
            <person name="Castanera R."/>
            <person name="Culley D."/>
            <person name="Daum C."/>
            <person name="Ezra D."/>
            <person name="Gonzalez J."/>
            <person name="Henrissat B."/>
            <person name="Kuo A."/>
            <person name="Liang C."/>
            <person name="Lipzen A."/>
            <person name="Lutzoni F."/>
            <person name="Magnuson J."/>
            <person name="Mondo S."/>
            <person name="Nolan M."/>
            <person name="Ohm R."/>
            <person name="Pangilinan J."/>
            <person name="Park H.-J."/>
            <person name="Ramirez L."/>
            <person name="Alfaro M."/>
            <person name="Sun H."/>
            <person name="Tritt A."/>
            <person name="Yoshinaga Y."/>
            <person name="Zwiers L.-H."/>
            <person name="Turgeon B."/>
            <person name="Goodwin S."/>
            <person name="Spatafora J."/>
            <person name="Crous P."/>
            <person name="Grigoriev I."/>
        </authorList>
    </citation>
    <scope>NUCLEOTIDE SEQUENCE</scope>
    <source>
        <strain evidence="7">ATCC 36951</strain>
    </source>
</reference>
<evidence type="ECO:0000256" key="1">
    <source>
        <dbReference type="ARBA" id="ARBA00005234"/>
    </source>
</evidence>
<keyword evidence="2" id="KW-0645">Protease</keyword>
<feature type="coiled-coil region" evidence="4">
    <location>
        <begin position="654"/>
        <end position="681"/>
    </location>
</feature>
<dbReference type="Proteomes" id="UP000799537">
    <property type="component" value="Unassembled WGS sequence"/>
</dbReference>
<dbReference type="GeneID" id="54567686"/>
<dbReference type="Pfam" id="PF02902">
    <property type="entry name" value="Peptidase_C48"/>
    <property type="match status" value="1"/>
</dbReference>
<feature type="domain" description="Ubiquitin-like protease family profile" evidence="6">
    <location>
        <begin position="511"/>
        <end position="602"/>
    </location>
</feature>
<dbReference type="InterPro" id="IPR038765">
    <property type="entry name" value="Papain-like_cys_pep_sf"/>
</dbReference>
<keyword evidence="8" id="KW-1185">Reference proteome</keyword>
<evidence type="ECO:0000256" key="4">
    <source>
        <dbReference type="SAM" id="Coils"/>
    </source>
</evidence>
<evidence type="ECO:0000256" key="2">
    <source>
        <dbReference type="ARBA" id="ARBA00022670"/>
    </source>
</evidence>
<protein>
    <recommendedName>
        <fullName evidence="6">Ubiquitin-like protease family profile domain-containing protein</fullName>
    </recommendedName>
</protein>
<evidence type="ECO:0000256" key="3">
    <source>
        <dbReference type="ARBA" id="ARBA00022801"/>
    </source>
</evidence>